<reference evidence="2" key="1">
    <citation type="journal article" date="2022" name="bioRxiv">
        <title>Sequencing and chromosome-scale assembly of the giantPleurodeles waltlgenome.</title>
        <authorList>
            <person name="Brown T."/>
            <person name="Elewa A."/>
            <person name="Iarovenko S."/>
            <person name="Subramanian E."/>
            <person name="Araus A.J."/>
            <person name="Petzold A."/>
            <person name="Susuki M."/>
            <person name="Suzuki K.-i.T."/>
            <person name="Hayashi T."/>
            <person name="Toyoda A."/>
            <person name="Oliveira C."/>
            <person name="Osipova E."/>
            <person name="Leigh N.D."/>
            <person name="Simon A."/>
            <person name="Yun M.H."/>
        </authorList>
    </citation>
    <scope>NUCLEOTIDE SEQUENCE</scope>
    <source>
        <strain evidence="2">20211129_DDA</strain>
        <tissue evidence="2">Liver</tissue>
    </source>
</reference>
<dbReference type="EMBL" id="JANPWB010000008">
    <property type="protein sequence ID" value="KAJ1165588.1"/>
    <property type="molecule type" value="Genomic_DNA"/>
</dbReference>
<evidence type="ECO:0000256" key="1">
    <source>
        <dbReference type="SAM" id="MobiDB-lite"/>
    </source>
</evidence>
<dbReference type="AlphaFoldDB" id="A0AAV7SNF0"/>
<feature type="compositionally biased region" description="Basic residues" evidence="1">
    <location>
        <begin position="125"/>
        <end position="146"/>
    </location>
</feature>
<feature type="compositionally biased region" description="Basic and acidic residues" evidence="1">
    <location>
        <begin position="54"/>
        <end position="69"/>
    </location>
</feature>
<feature type="compositionally biased region" description="Basic and acidic residues" evidence="1">
    <location>
        <begin position="107"/>
        <end position="122"/>
    </location>
</feature>
<gene>
    <name evidence="2" type="ORF">NDU88_006009</name>
</gene>
<feature type="region of interest" description="Disordered" evidence="1">
    <location>
        <begin position="101"/>
        <end position="165"/>
    </location>
</feature>
<evidence type="ECO:0000313" key="3">
    <source>
        <dbReference type="Proteomes" id="UP001066276"/>
    </source>
</evidence>
<evidence type="ECO:0000313" key="2">
    <source>
        <dbReference type="EMBL" id="KAJ1165588.1"/>
    </source>
</evidence>
<keyword evidence="3" id="KW-1185">Reference proteome</keyword>
<protein>
    <submittedName>
        <fullName evidence="2">Uncharacterized protein</fullName>
    </submittedName>
</protein>
<accession>A0AAV7SNF0</accession>
<dbReference type="Proteomes" id="UP001066276">
    <property type="component" value="Chromosome 4_2"/>
</dbReference>
<comment type="caution">
    <text evidence="2">The sequence shown here is derived from an EMBL/GenBank/DDBJ whole genome shotgun (WGS) entry which is preliminary data.</text>
</comment>
<name>A0AAV7SNF0_PLEWA</name>
<proteinExistence type="predicted"/>
<sequence>MCRSRLLSRTGPKHIYIGDEAGNLISRVALPSPHVVTGIEDRHCAEGSEEPDSAEEKKKNRENKEEGRRALPHGEPCIRPGERPAVICVAAGPTGVLHLARASPTAAHEKERRGQRSIERASGKTVRHVGKRRREQRSHTPLKRTSRVCSGSARAVLPRKGEHSV</sequence>
<feature type="region of interest" description="Disordered" evidence="1">
    <location>
        <begin position="43"/>
        <end position="78"/>
    </location>
</feature>
<organism evidence="2 3">
    <name type="scientific">Pleurodeles waltl</name>
    <name type="common">Iberian ribbed newt</name>
    <dbReference type="NCBI Taxonomy" id="8319"/>
    <lineage>
        <taxon>Eukaryota</taxon>
        <taxon>Metazoa</taxon>
        <taxon>Chordata</taxon>
        <taxon>Craniata</taxon>
        <taxon>Vertebrata</taxon>
        <taxon>Euteleostomi</taxon>
        <taxon>Amphibia</taxon>
        <taxon>Batrachia</taxon>
        <taxon>Caudata</taxon>
        <taxon>Salamandroidea</taxon>
        <taxon>Salamandridae</taxon>
        <taxon>Pleurodelinae</taxon>
        <taxon>Pleurodeles</taxon>
    </lineage>
</organism>